<feature type="transmembrane region" description="Helical" evidence="7">
    <location>
        <begin position="40"/>
        <end position="60"/>
    </location>
</feature>
<feature type="transmembrane region" description="Helical" evidence="7">
    <location>
        <begin position="267"/>
        <end position="287"/>
    </location>
</feature>
<dbReference type="InterPro" id="IPR025966">
    <property type="entry name" value="OppC_N"/>
</dbReference>
<dbReference type="PROSITE" id="PS50928">
    <property type="entry name" value="ABC_TM1"/>
    <property type="match status" value="1"/>
</dbReference>
<dbReference type="InterPro" id="IPR050366">
    <property type="entry name" value="BP-dependent_transpt_permease"/>
</dbReference>
<keyword evidence="2 7" id="KW-0813">Transport</keyword>
<feature type="transmembrane region" description="Helical" evidence="7">
    <location>
        <begin position="105"/>
        <end position="127"/>
    </location>
</feature>
<comment type="caution">
    <text evidence="9">The sequence shown here is derived from an EMBL/GenBank/DDBJ whole genome shotgun (WGS) entry which is preliminary data.</text>
</comment>
<dbReference type="RefSeq" id="WP_125129708.1">
    <property type="nucleotide sequence ID" value="NZ_RHJS01000002.1"/>
</dbReference>
<protein>
    <submittedName>
        <fullName evidence="9">ABC transporter permease</fullName>
    </submittedName>
</protein>
<keyword evidence="4 7" id="KW-0812">Transmembrane</keyword>
<evidence type="ECO:0000256" key="2">
    <source>
        <dbReference type="ARBA" id="ARBA00022448"/>
    </source>
</evidence>
<gene>
    <name evidence="9" type="ORF">EBB54_27175</name>
</gene>
<feature type="transmembrane region" description="Helical" evidence="7">
    <location>
        <begin position="148"/>
        <end position="173"/>
    </location>
</feature>
<evidence type="ECO:0000259" key="8">
    <source>
        <dbReference type="PROSITE" id="PS50928"/>
    </source>
</evidence>
<dbReference type="AlphaFoldDB" id="A0A426DP77"/>
<name>A0A426DP77_9FIRM</name>
<evidence type="ECO:0000256" key="7">
    <source>
        <dbReference type="RuleBase" id="RU363032"/>
    </source>
</evidence>
<dbReference type="PANTHER" id="PTHR43386">
    <property type="entry name" value="OLIGOPEPTIDE TRANSPORT SYSTEM PERMEASE PROTEIN APPC"/>
    <property type="match status" value="1"/>
</dbReference>
<feature type="transmembrane region" description="Helical" evidence="7">
    <location>
        <begin position="220"/>
        <end position="246"/>
    </location>
</feature>
<evidence type="ECO:0000256" key="6">
    <source>
        <dbReference type="ARBA" id="ARBA00023136"/>
    </source>
</evidence>
<dbReference type="Pfam" id="PF00528">
    <property type="entry name" value="BPD_transp_1"/>
    <property type="match status" value="1"/>
</dbReference>
<proteinExistence type="inferred from homology"/>
<organism evidence="9 10">
    <name type="scientific">Schaedlerella arabinosiphila</name>
    <dbReference type="NCBI Taxonomy" id="2044587"/>
    <lineage>
        <taxon>Bacteria</taxon>
        <taxon>Bacillati</taxon>
        <taxon>Bacillota</taxon>
        <taxon>Clostridia</taxon>
        <taxon>Lachnospirales</taxon>
        <taxon>Lachnospiraceae</taxon>
        <taxon>Schaedlerella</taxon>
    </lineage>
</organism>
<dbReference type="SUPFAM" id="SSF161098">
    <property type="entry name" value="MetI-like"/>
    <property type="match status" value="1"/>
</dbReference>
<evidence type="ECO:0000256" key="1">
    <source>
        <dbReference type="ARBA" id="ARBA00004651"/>
    </source>
</evidence>
<feature type="domain" description="ABC transmembrane type-1" evidence="8">
    <location>
        <begin position="99"/>
        <end position="288"/>
    </location>
</feature>
<dbReference type="Proteomes" id="UP000274920">
    <property type="component" value="Unassembled WGS sequence"/>
</dbReference>
<dbReference type="InterPro" id="IPR000515">
    <property type="entry name" value="MetI-like"/>
</dbReference>
<evidence type="ECO:0000256" key="4">
    <source>
        <dbReference type="ARBA" id="ARBA00022692"/>
    </source>
</evidence>
<dbReference type="GO" id="GO:0005886">
    <property type="term" value="C:plasma membrane"/>
    <property type="evidence" value="ECO:0007669"/>
    <property type="project" value="UniProtKB-SubCell"/>
</dbReference>
<dbReference type="CDD" id="cd06261">
    <property type="entry name" value="TM_PBP2"/>
    <property type="match status" value="1"/>
</dbReference>
<dbReference type="Pfam" id="PF12911">
    <property type="entry name" value="OppC_N"/>
    <property type="match status" value="1"/>
</dbReference>
<keyword evidence="6 7" id="KW-0472">Membrane</keyword>
<reference evidence="9" key="1">
    <citation type="submission" date="2018-10" db="EMBL/GenBank/DDBJ databases">
        <title>Schaedlerella arabinophila gen. nov. sp. nov., isolated from the mouse intestinal tract and comparative analysis with the genome of the closely related altered Schaedler flora strain ASF502.</title>
        <authorList>
            <person name="Miyake S."/>
            <person name="Soh M."/>
            <person name="Seedorf H."/>
        </authorList>
    </citation>
    <scope>NUCLEOTIDE SEQUENCE [LARGE SCALE GENOMIC DNA]</scope>
    <source>
        <strain evidence="9">DSM 106076</strain>
    </source>
</reference>
<keyword evidence="5 7" id="KW-1133">Transmembrane helix</keyword>
<sequence length="300" mass="31911">MAKMETPAMKRINKKNKKGAGGASPAKDAWRRLLRNKMSIAGMAVIFCLILIAVFADMIAPYTYQEQNYSAISQGPSLEHLFGTDNMGRDIFSRCVYGARWSLPIGLLCVVAGMALGGSLGVIAGYCGGKVDNVIMRVMDVFQAIPPILMAIAMVAVLGNGITQLVVAMSVAFMPNVAKTCRAAIFTVKDSEYVEASKAIGVSQATIIVRHLVPNAIGVIVINAVGMVGAAILMVSTLSYIGVGIVPPTPEWGAILSAGKEYIRSGVHMVLFPGLMIMLTVISFNLFGDGLRDALDPRLK</sequence>
<dbReference type="InterPro" id="IPR035906">
    <property type="entry name" value="MetI-like_sf"/>
</dbReference>
<comment type="subcellular location">
    <subcellularLocation>
        <location evidence="1 7">Cell membrane</location>
        <topology evidence="1 7">Multi-pass membrane protein</topology>
    </subcellularLocation>
</comment>
<dbReference type="Gene3D" id="1.10.3720.10">
    <property type="entry name" value="MetI-like"/>
    <property type="match status" value="1"/>
</dbReference>
<comment type="similarity">
    <text evidence="7">Belongs to the binding-protein-dependent transport system permease family.</text>
</comment>
<evidence type="ECO:0000313" key="9">
    <source>
        <dbReference type="EMBL" id="RRK34609.1"/>
    </source>
</evidence>
<dbReference type="GO" id="GO:0055085">
    <property type="term" value="P:transmembrane transport"/>
    <property type="evidence" value="ECO:0007669"/>
    <property type="project" value="InterPro"/>
</dbReference>
<dbReference type="EMBL" id="RHJS01000002">
    <property type="protein sequence ID" value="RRK34609.1"/>
    <property type="molecule type" value="Genomic_DNA"/>
</dbReference>
<accession>A0A426DP77</accession>
<evidence type="ECO:0000256" key="5">
    <source>
        <dbReference type="ARBA" id="ARBA00022989"/>
    </source>
</evidence>
<keyword evidence="10" id="KW-1185">Reference proteome</keyword>
<evidence type="ECO:0000313" key="10">
    <source>
        <dbReference type="Proteomes" id="UP000274920"/>
    </source>
</evidence>
<evidence type="ECO:0000256" key="3">
    <source>
        <dbReference type="ARBA" id="ARBA00022475"/>
    </source>
</evidence>
<dbReference type="PANTHER" id="PTHR43386:SF1">
    <property type="entry name" value="D,D-DIPEPTIDE TRANSPORT SYSTEM PERMEASE PROTEIN DDPC-RELATED"/>
    <property type="match status" value="1"/>
</dbReference>
<keyword evidence="3" id="KW-1003">Cell membrane</keyword>